<name>A0A4Z1E0C5_9MICO</name>
<protein>
    <submittedName>
        <fullName evidence="2">Integral membrane protein</fullName>
    </submittedName>
</protein>
<keyword evidence="1" id="KW-0472">Membrane</keyword>
<dbReference type="InterPro" id="IPR049713">
    <property type="entry name" value="Pr6Pr-like"/>
</dbReference>
<reference evidence="2 3" key="1">
    <citation type="submission" date="2018-11" db="EMBL/GenBank/DDBJ databases">
        <title>Complete genome sequencing of the Actinobacteria Serinibacter sp. K3-2.</title>
        <authorList>
            <person name="Rakitin A.L."/>
            <person name="Beletsky A.V."/>
            <person name="Mardanov A.V."/>
            <person name="Ravin N.V."/>
            <person name="Gromova A.S."/>
            <person name="Filippova S.N."/>
            <person name="Gal'Chenko V.F."/>
        </authorList>
    </citation>
    <scope>NUCLEOTIDE SEQUENCE [LARGE SCALE GENOMIC DNA]</scope>
    <source>
        <strain evidence="2 3">K3-2</strain>
    </source>
</reference>
<comment type="caution">
    <text evidence="2">The sequence shown here is derived from an EMBL/GenBank/DDBJ whole genome shotgun (WGS) entry which is preliminary data.</text>
</comment>
<feature type="transmembrane region" description="Helical" evidence="1">
    <location>
        <begin position="139"/>
        <end position="155"/>
    </location>
</feature>
<feature type="transmembrane region" description="Helical" evidence="1">
    <location>
        <begin position="21"/>
        <end position="40"/>
    </location>
</feature>
<keyword evidence="3" id="KW-1185">Reference proteome</keyword>
<dbReference type="OrthoDB" id="9809977at2"/>
<evidence type="ECO:0000313" key="2">
    <source>
        <dbReference type="EMBL" id="TGO05326.1"/>
    </source>
</evidence>
<evidence type="ECO:0000313" key="3">
    <source>
        <dbReference type="Proteomes" id="UP000297318"/>
    </source>
</evidence>
<keyword evidence="1" id="KW-0812">Transmembrane</keyword>
<sequence length="217" mass="23168">MTAAAPARPAGATGPRRIASLVVRALVVVLVVAAEIELISAAGETFQAANHYSYFTILSNVFGALVMAAAIVRPIPDGLRGAAVTFLMLTGIVYNLMLRGVDVQTTAFANLALHVVVPILVVLDWLLAPPRTRLTIRHVLLWMIVPLAYLAYSLVRGPIVDWYPYPFLDPRPSGYGTVVVGALSVAVAFFAASLFVAWIGNRLGGHGSGVHRDRVTV</sequence>
<feature type="transmembrane region" description="Helical" evidence="1">
    <location>
        <begin position="52"/>
        <end position="72"/>
    </location>
</feature>
<evidence type="ECO:0000256" key="1">
    <source>
        <dbReference type="SAM" id="Phobius"/>
    </source>
</evidence>
<dbReference type="AlphaFoldDB" id="A0A4Z1E0C5"/>
<dbReference type="Proteomes" id="UP000297318">
    <property type="component" value="Unassembled WGS sequence"/>
</dbReference>
<organism evidence="2 3">
    <name type="scientific">Serinibacter arcticus</name>
    <dbReference type="NCBI Taxonomy" id="1655435"/>
    <lineage>
        <taxon>Bacteria</taxon>
        <taxon>Bacillati</taxon>
        <taxon>Actinomycetota</taxon>
        <taxon>Actinomycetes</taxon>
        <taxon>Micrococcales</taxon>
        <taxon>Beutenbergiaceae</taxon>
        <taxon>Serinibacter</taxon>
    </lineage>
</organism>
<keyword evidence="1" id="KW-1133">Transmembrane helix</keyword>
<dbReference type="RefSeq" id="WP_135849347.1">
    <property type="nucleotide sequence ID" value="NZ_RHPJ01000002.1"/>
</dbReference>
<feature type="transmembrane region" description="Helical" evidence="1">
    <location>
        <begin position="175"/>
        <end position="199"/>
    </location>
</feature>
<feature type="transmembrane region" description="Helical" evidence="1">
    <location>
        <begin position="79"/>
        <end position="101"/>
    </location>
</feature>
<feature type="transmembrane region" description="Helical" evidence="1">
    <location>
        <begin position="107"/>
        <end position="127"/>
    </location>
</feature>
<gene>
    <name evidence="2" type="ORF">SERN_1330</name>
</gene>
<accession>A0A4Z1E0C5</accession>
<proteinExistence type="predicted"/>
<dbReference type="NCBIfam" id="NF038065">
    <property type="entry name" value="Pr6Pr"/>
    <property type="match status" value="1"/>
</dbReference>
<dbReference type="EMBL" id="RHPJ01000002">
    <property type="protein sequence ID" value="TGO05326.1"/>
    <property type="molecule type" value="Genomic_DNA"/>
</dbReference>